<keyword evidence="10" id="KW-0007">Acetylation</keyword>
<dbReference type="GO" id="GO:0010459">
    <property type="term" value="P:negative regulation of heart rate"/>
    <property type="evidence" value="ECO:0007669"/>
    <property type="project" value="TreeGrafter"/>
</dbReference>
<evidence type="ECO:0000256" key="14">
    <source>
        <dbReference type="ARBA" id="ARBA00050013"/>
    </source>
</evidence>
<dbReference type="GO" id="GO:0033017">
    <property type="term" value="C:sarcoplasmic reticulum membrane"/>
    <property type="evidence" value="ECO:0007669"/>
    <property type="project" value="UniProtKB-SubCell"/>
</dbReference>
<gene>
    <name evidence="17" type="ORF">GW7_15394</name>
</gene>
<dbReference type="AlphaFoldDB" id="G5C1T7"/>
<dbReference type="Gene3D" id="1.20.5.290">
    <property type="entry name" value="Phospholamban"/>
    <property type="match status" value="1"/>
</dbReference>
<keyword evidence="7" id="KW-0256">Endoplasmic reticulum</keyword>
<name>G5C1T7_HETGA</name>
<keyword evidence="6 16" id="KW-0812">Transmembrane</keyword>
<evidence type="ECO:0000256" key="13">
    <source>
        <dbReference type="ARBA" id="ARBA00049747"/>
    </source>
</evidence>
<dbReference type="InterPro" id="IPR005984">
    <property type="entry name" value="PLB"/>
</dbReference>
<accession>G5C1T7</accession>
<dbReference type="Proteomes" id="UP000006813">
    <property type="component" value="Unassembled WGS sequence"/>
</dbReference>
<evidence type="ECO:0000256" key="6">
    <source>
        <dbReference type="ARBA" id="ARBA00022692"/>
    </source>
</evidence>
<dbReference type="FunFam" id="1.20.5.290:FF:000001">
    <property type="entry name" value="Cardiac phospholamban"/>
    <property type="match status" value="1"/>
</dbReference>
<protein>
    <recommendedName>
        <fullName evidence="13">Phospholamban</fullName>
    </recommendedName>
</protein>
<keyword evidence="12 16" id="KW-0472">Membrane</keyword>
<dbReference type="GO" id="GO:0042030">
    <property type="term" value="F:ATPase inhibitor activity"/>
    <property type="evidence" value="ECO:0007669"/>
    <property type="project" value="InterPro"/>
</dbReference>
<evidence type="ECO:0000313" key="17">
    <source>
        <dbReference type="EMBL" id="EHB15498.1"/>
    </source>
</evidence>
<evidence type="ECO:0000256" key="5">
    <source>
        <dbReference type="ARBA" id="ARBA00022553"/>
    </source>
</evidence>
<evidence type="ECO:0000256" key="9">
    <source>
        <dbReference type="ARBA" id="ARBA00022989"/>
    </source>
</evidence>
<dbReference type="eggNOG" id="ENOG502S97F">
    <property type="taxonomic scope" value="Eukaryota"/>
</dbReference>
<comment type="subcellular location">
    <subcellularLocation>
        <location evidence="3">Endoplasmic reticulum membrane</location>
        <topology evidence="3">Single-pass membrane protein</topology>
    </subcellularLocation>
    <subcellularLocation>
        <location evidence="2">Mitochondrion membrane</location>
        <topology evidence="2">Single-pass membrane protein</topology>
    </subcellularLocation>
    <subcellularLocation>
        <location evidence="1">Sarcoplasmic reticulum membrane</location>
        <topology evidence="1">Single-pass membrane protein</topology>
    </subcellularLocation>
</comment>
<keyword evidence="9 16" id="KW-1133">Transmembrane helix</keyword>
<evidence type="ECO:0000256" key="12">
    <source>
        <dbReference type="ARBA" id="ARBA00023136"/>
    </source>
</evidence>
<evidence type="ECO:0000256" key="3">
    <source>
        <dbReference type="ARBA" id="ARBA00004389"/>
    </source>
</evidence>
<dbReference type="Pfam" id="PF04272">
    <property type="entry name" value="Phospholamban"/>
    <property type="match status" value="1"/>
</dbReference>
<dbReference type="InParanoid" id="G5C1T7"/>
<evidence type="ECO:0000256" key="15">
    <source>
        <dbReference type="SAM" id="MobiDB-lite"/>
    </source>
</evidence>
<evidence type="ECO:0000256" key="2">
    <source>
        <dbReference type="ARBA" id="ARBA00004304"/>
    </source>
</evidence>
<organism evidence="17 18">
    <name type="scientific">Heterocephalus glaber</name>
    <name type="common">Naked mole rat</name>
    <dbReference type="NCBI Taxonomy" id="10181"/>
    <lineage>
        <taxon>Eukaryota</taxon>
        <taxon>Metazoa</taxon>
        <taxon>Chordata</taxon>
        <taxon>Craniata</taxon>
        <taxon>Vertebrata</taxon>
        <taxon>Euteleostomi</taxon>
        <taxon>Mammalia</taxon>
        <taxon>Eutheria</taxon>
        <taxon>Euarchontoglires</taxon>
        <taxon>Glires</taxon>
        <taxon>Rodentia</taxon>
        <taxon>Hystricomorpha</taxon>
        <taxon>Bathyergidae</taxon>
        <taxon>Heterocephalus</taxon>
    </lineage>
</organism>
<evidence type="ECO:0000256" key="11">
    <source>
        <dbReference type="ARBA" id="ARBA00023128"/>
    </source>
</evidence>
<dbReference type="GO" id="GO:1902081">
    <property type="term" value="P:negative regulation of calcium ion import into sarcoplasmic reticulum"/>
    <property type="evidence" value="ECO:0007669"/>
    <property type="project" value="TreeGrafter"/>
</dbReference>
<feature type="transmembrane region" description="Helical" evidence="16">
    <location>
        <begin position="91"/>
        <end position="111"/>
    </location>
</feature>
<dbReference type="CDD" id="cd20250">
    <property type="entry name" value="Phospholamban"/>
    <property type="match status" value="1"/>
</dbReference>
<dbReference type="PANTHER" id="PTHR21194">
    <property type="entry name" value="CARDIAC PHOSPHOLAMBAN"/>
    <property type="match status" value="1"/>
</dbReference>
<comment type="subunit">
    <text evidence="14">Homopentamer. Can also form heterooligomers with other sarcoplasmic/endoplasmic reticulum calcium ATPase (SERCA) regulators ARLN, ERLN, SLN and STRIT1/DWORF. Monomer. Interacts with HAX1. Interacts as a monomer with ATP2A2; the interaction decreases ATP2A2 Ca(2+) affinity. Interacts with VMP1; VMP1 competes with PLN and SLN to prevent them from forming an inhibitory complex with ATP2A2. Interacts with S100A1 in a Ca(2+)-dependent manner.</text>
</comment>
<reference evidence="17 18" key="1">
    <citation type="journal article" date="2011" name="Nature">
        <title>Genome sequencing reveals insights into physiology and longevity of the naked mole rat.</title>
        <authorList>
            <person name="Kim E.B."/>
            <person name="Fang X."/>
            <person name="Fushan A.A."/>
            <person name="Huang Z."/>
            <person name="Lobanov A.V."/>
            <person name="Han L."/>
            <person name="Marino S.M."/>
            <person name="Sun X."/>
            <person name="Turanov A.A."/>
            <person name="Yang P."/>
            <person name="Yim S.H."/>
            <person name="Zhao X."/>
            <person name="Kasaikina M.V."/>
            <person name="Stoletzki N."/>
            <person name="Peng C."/>
            <person name="Polak P."/>
            <person name="Xiong Z."/>
            <person name="Kiezun A."/>
            <person name="Zhu Y."/>
            <person name="Chen Y."/>
            <person name="Kryukov G.V."/>
            <person name="Zhang Q."/>
            <person name="Peshkin L."/>
            <person name="Yang L."/>
            <person name="Bronson R.T."/>
            <person name="Buffenstein R."/>
            <person name="Wang B."/>
            <person name="Han C."/>
            <person name="Li Q."/>
            <person name="Chen L."/>
            <person name="Zhao W."/>
            <person name="Sunyaev S.R."/>
            <person name="Park T.J."/>
            <person name="Zhang G."/>
            <person name="Wang J."/>
            <person name="Gladyshev V.N."/>
        </authorList>
    </citation>
    <scope>NUCLEOTIDE SEQUENCE [LARGE SCALE GENOMIC DNA]</scope>
</reference>
<dbReference type="NCBIfam" id="TIGR01294">
    <property type="entry name" value="P_lamban"/>
    <property type="match status" value="1"/>
</dbReference>
<dbReference type="CDD" id="cd20248">
    <property type="entry name" value="phospholamban_like"/>
    <property type="match status" value="1"/>
</dbReference>
<evidence type="ECO:0000256" key="10">
    <source>
        <dbReference type="ARBA" id="ARBA00022990"/>
    </source>
</evidence>
<keyword evidence="11" id="KW-0496">Mitochondrion</keyword>
<keyword evidence="5" id="KW-0597">Phosphoprotein</keyword>
<evidence type="ECO:0000256" key="16">
    <source>
        <dbReference type="SAM" id="Phobius"/>
    </source>
</evidence>
<dbReference type="GO" id="GO:0031966">
    <property type="term" value="C:mitochondrial membrane"/>
    <property type="evidence" value="ECO:0007669"/>
    <property type="project" value="UniProtKB-SubCell"/>
</dbReference>
<feature type="region of interest" description="Disordered" evidence="15">
    <location>
        <begin position="1"/>
        <end position="56"/>
    </location>
</feature>
<feature type="compositionally biased region" description="Polar residues" evidence="15">
    <location>
        <begin position="19"/>
        <end position="30"/>
    </location>
</feature>
<evidence type="ECO:0000256" key="4">
    <source>
        <dbReference type="ARBA" id="ARBA00006504"/>
    </source>
</evidence>
<evidence type="ECO:0000256" key="1">
    <source>
        <dbReference type="ARBA" id="ARBA00004281"/>
    </source>
</evidence>
<dbReference type="STRING" id="10181.G5C1T7"/>
<evidence type="ECO:0000256" key="8">
    <source>
        <dbReference type="ARBA" id="ARBA00022951"/>
    </source>
</evidence>
<dbReference type="EMBL" id="JH172935">
    <property type="protein sequence ID" value="EHB15498.1"/>
    <property type="molecule type" value="Genomic_DNA"/>
</dbReference>
<sequence>MTDETPQNSPAPPEGVRNTPLTGRSGSCTQKPGDGQEAPADRPRPEIITEPSTAAHPAGIMEKVQYLTRSAIRRASAIEMPQQARQNLQNLFINFCLILICLLLICIIVMLL</sequence>
<comment type="similarity">
    <text evidence="4">Belongs to the phospholamban family.</text>
</comment>
<keyword evidence="8" id="KW-0703">Sarcoplasmic reticulum</keyword>
<evidence type="ECO:0000313" key="18">
    <source>
        <dbReference type="Proteomes" id="UP000006813"/>
    </source>
</evidence>
<evidence type="ECO:0000256" key="7">
    <source>
        <dbReference type="ARBA" id="ARBA00022824"/>
    </source>
</evidence>
<proteinExistence type="inferred from homology"/>
<dbReference type="PANTHER" id="PTHR21194:SF1">
    <property type="entry name" value="CARDIAC PHOSPHOLAMBAN"/>
    <property type="match status" value="1"/>
</dbReference>